<comment type="subunit">
    <text evidence="9">The complex comprises the extracytoplasmic solute receptor protein and the two transmembrane proteins.</text>
</comment>
<evidence type="ECO:0000256" key="4">
    <source>
        <dbReference type="ARBA" id="ARBA00022519"/>
    </source>
</evidence>
<organism evidence="11 12">
    <name type="scientific">Fodinicurvata halophila</name>
    <dbReference type="NCBI Taxonomy" id="1419723"/>
    <lineage>
        <taxon>Bacteria</taxon>
        <taxon>Pseudomonadati</taxon>
        <taxon>Pseudomonadota</taxon>
        <taxon>Alphaproteobacteria</taxon>
        <taxon>Rhodospirillales</taxon>
        <taxon>Rhodovibrionaceae</taxon>
        <taxon>Fodinicurvata</taxon>
    </lineage>
</organism>
<comment type="subcellular location">
    <subcellularLocation>
        <location evidence="1 9">Cell inner membrane</location>
        <topology evidence="1 9">Multi-pass membrane protein</topology>
    </subcellularLocation>
</comment>
<proteinExistence type="inferred from homology"/>
<evidence type="ECO:0000256" key="6">
    <source>
        <dbReference type="ARBA" id="ARBA00022989"/>
    </source>
</evidence>
<keyword evidence="12" id="KW-1185">Reference proteome</keyword>
<keyword evidence="2 9" id="KW-0813">Transport</keyword>
<accession>A0ABV8UMZ9</accession>
<evidence type="ECO:0000256" key="9">
    <source>
        <dbReference type="RuleBase" id="RU369079"/>
    </source>
</evidence>
<evidence type="ECO:0000256" key="1">
    <source>
        <dbReference type="ARBA" id="ARBA00004429"/>
    </source>
</evidence>
<dbReference type="Pfam" id="PF04290">
    <property type="entry name" value="DctQ"/>
    <property type="match status" value="1"/>
</dbReference>
<keyword evidence="7 9" id="KW-0472">Membrane</keyword>
<dbReference type="InterPro" id="IPR007387">
    <property type="entry name" value="TRAP_DctQ"/>
</dbReference>
<dbReference type="PANTHER" id="PTHR35011">
    <property type="entry name" value="2,3-DIKETO-L-GULONATE TRAP TRANSPORTER SMALL PERMEASE PROTEIN YIAM"/>
    <property type="match status" value="1"/>
</dbReference>
<evidence type="ECO:0000256" key="2">
    <source>
        <dbReference type="ARBA" id="ARBA00022448"/>
    </source>
</evidence>
<evidence type="ECO:0000313" key="12">
    <source>
        <dbReference type="Proteomes" id="UP001595799"/>
    </source>
</evidence>
<sequence length="199" mass="22158">MEKIINLIRTIARAGVWCSGSVMLIIAILITAEVISRKAFSYHIIAADELAGYALAITTSWSISFTLLERGHIRVDALYMILPNKLKAILDIIGLFALSVFPLSLTWYAYHMLTNSWELGKVSNTAMAMPLWIPQGIWFIGLIFFALTTVVLLLRVLVLFAAGDVEQVNRLAGTRSVSSELHDEIDEITVNKQQSYSGR</sequence>
<feature type="transmembrane region" description="Helical" evidence="9">
    <location>
        <begin position="50"/>
        <end position="68"/>
    </location>
</feature>
<comment type="caution">
    <text evidence="11">The sequence shown here is derived from an EMBL/GenBank/DDBJ whole genome shotgun (WGS) entry which is preliminary data.</text>
</comment>
<comment type="similarity">
    <text evidence="8 9">Belongs to the TRAP transporter small permease family.</text>
</comment>
<keyword evidence="4 9" id="KW-0997">Cell inner membrane</keyword>
<feature type="transmembrane region" description="Helical" evidence="9">
    <location>
        <begin position="12"/>
        <end position="30"/>
    </location>
</feature>
<keyword evidence="5 9" id="KW-0812">Transmembrane</keyword>
<evidence type="ECO:0000313" key="11">
    <source>
        <dbReference type="EMBL" id="MFC4352290.1"/>
    </source>
</evidence>
<dbReference type="InterPro" id="IPR055348">
    <property type="entry name" value="DctQ"/>
</dbReference>
<dbReference type="EMBL" id="JBHSCW010000006">
    <property type="protein sequence ID" value="MFC4352290.1"/>
    <property type="molecule type" value="Genomic_DNA"/>
</dbReference>
<keyword evidence="3" id="KW-1003">Cell membrane</keyword>
<feature type="transmembrane region" description="Helical" evidence="9">
    <location>
        <begin position="88"/>
        <end position="110"/>
    </location>
</feature>
<evidence type="ECO:0000256" key="3">
    <source>
        <dbReference type="ARBA" id="ARBA00022475"/>
    </source>
</evidence>
<reference evidence="12" key="1">
    <citation type="journal article" date="2019" name="Int. J. Syst. Evol. Microbiol.">
        <title>The Global Catalogue of Microorganisms (GCM) 10K type strain sequencing project: providing services to taxonomists for standard genome sequencing and annotation.</title>
        <authorList>
            <consortium name="The Broad Institute Genomics Platform"/>
            <consortium name="The Broad Institute Genome Sequencing Center for Infectious Disease"/>
            <person name="Wu L."/>
            <person name="Ma J."/>
        </authorList>
    </citation>
    <scope>NUCLEOTIDE SEQUENCE [LARGE SCALE GENOMIC DNA]</scope>
    <source>
        <strain evidence="12">CECT 8472</strain>
    </source>
</reference>
<evidence type="ECO:0000259" key="10">
    <source>
        <dbReference type="Pfam" id="PF04290"/>
    </source>
</evidence>
<protein>
    <recommendedName>
        <fullName evidence="9">TRAP transporter small permease protein</fullName>
    </recommendedName>
</protein>
<name>A0ABV8UMZ9_9PROT</name>
<keyword evidence="6 9" id="KW-1133">Transmembrane helix</keyword>
<evidence type="ECO:0000256" key="7">
    <source>
        <dbReference type="ARBA" id="ARBA00023136"/>
    </source>
</evidence>
<feature type="transmembrane region" description="Helical" evidence="9">
    <location>
        <begin position="137"/>
        <end position="162"/>
    </location>
</feature>
<feature type="domain" description="Tripartite ATP-independent periplasmic transporters DctQ component" evidence="10">
    <location>
        <begin position="26"/>
        <end position="157"/>
    </location>
</feature>
<evidence type="ECO:0000256" key="5">
    <source>
        <dbReference type="ARBA" id="ARBA00022692"/>
    </source>
</evidence>
<dbReference type="Proteomes" id="UP001595799">
    <property type="component" value="Unassembled WGS sequence"/>
</dbReference>
<comment type="function">
    <text evidence="9">Part of the tripartite ATP-independent periplasmic (TRAP) transport system.</text>
</comment>
<dbReference type="RefSeq" id="WP_382422638.1">
    <property type="nucleotide sequence ID" value="NZ_JBHSCW010000006.1"/>
</dbReference>
<evidence type="ECO:0000256" key="8">
    <source>
        <dbReference type="ARBA" id="ARBA00038436"/>
    </source>
</evidence>
<gene>
    <name evidence="11" type="ORF">ACFOW6_12140</name>
</gene>